<feature type="region of interest" description="Disordered" evidence="1">
    <location>
        <begin position="85"/>
        <end position="104"/>
    </location>
</feature>
<feature type="region of interest" description="Disordered" evidence="1">
    <location>
        <begin position="135"/>
        <end position="154"/>
    </location>
</feature>
<protein>
    <submittedName>
        <fullName evidence="2">Predicted protein</fullName>
    </submittedName>
</protein>
<reference evidence="3" key="1">
    <citation type="submission" date="2008-07" db="EMBL/GenBank/DDBJ databases">
        <title>Annotation of Ajellomyces capsulatus strain H88.</title>
        <authorList>
            <person name="Champion M."/>
            <person name="Cuomo C."/>
            <person name="Ma L.-J."/>
            <person name="Henn M.R."/>
            <person name="Sil A."/>
            <person name="Goldman B."/>
            <person name="Young S.K."/>
            <person name="Kodira C.D."/>
            <person name="Zeng Q."/>
            <person name="Koehrsen M."/>
            <person name="Alvarado L."/>
            <person name="Berlin A."/>
            <person name="Borenstein D."/>
            <person name="Chen Z."/>
            <person name="Engels R."/>
            <person name="Freedman E."/>
            <person name="Gellesch M."/>
            <person name="Goldberg J."/>
            <person name="Griggs A."/>
            <person name="Gujja S."/>
            <person name="Heiman D."/>
            <person name="Hepburn T."/>
            <person name="Howarth C."/>
            <person name="Jen D."/>
            <person name="Larson L."/>
            <person name="Lewis B."/>
            <person name="Mehta T."/>
            <person name="Park D."/>
            <person name="Pearson M."/>
            <person name="Roberts A."/>
            <person name="Saif S."/>
            <person name="Shea T."/>
            <person name="Shenoy N."/>
            <person name="Sisk P."/>
            <person name="Stolte C."/>
            <person name="Sykes S."/>
            <person name="Walk T."/>
            <person name="White J."/>
            <person name="Yandava C."/>
            <person name="Klein B."/>
            <person name="McEwen J.G."/>
            <person name="Puccia R."/>
            <person name="Goldman G.H."/>
            <person name="Felipe M.S."/>
            <person name="Nino-Vega G."/>
            <person name="San-Blas G."/>
            <person name="Taylor J."/>
            <person name="Mendoza L."/>
            <person name="Galagan J."/>
            <person name="Nusbaum C."/>
            <person name="Birren B."/>
        </authorList>
    </citation>
    <scope>NUCLEOTIDE SEQUENCE [LARGE SCALE GENOMIC DNA]</scope>
    <source>
        <strain evidence="3">H88</strain>
    </source>
</reference>
<evidence type="ECO:0000313" key="3">
    <source>
        <dbReference type="Proteomes" id="UP000008142"/>
    </source>
</evidence>
<dbReference type="AlphaFoldDB" id="F0U907"/>
<dbReference type="EMBL" id="DS990636">
    <property type="protein sequence ID" value="EGC41009.1"/>
    <property type="molecule type" value="Genomic_DNA"/>
</dbReference>
<organism evidence="3">
    <name type="scientific">Ajellomyces capsulatus (strain H88)</name>
    <name type="common">Darling's disease fungus</name>
    <name type="synonym">Histoplasma capsulatum</name>
    <dbReference type="NCBI Taxonomy" id="544711"/>
    <lineage>
        <taxon>Eukaryota</taxon>
        <taxon>Fungi</taxon>
        <taxon>Dikarya</taxon>
        <taxon>Ascomycota</taxon>
        <taxon>Pezizomycotina</taxon>
        <taxon>Eurotiomycetes</taxon>
        <taxon>Eurotiomycetidae</taxon>
        <taxon>Onygenales</taxon>
        <taxon>Ajellomycetaceae</taxon>
        <taxon>Histoplasma</taxon>
    </lineage>
</organism>
<dbReference type="Proteomes" id="UP000008142">
    <property type="component" value="Unassembled WGS sequence"/>
</dbReference>
<proteinExistence type="predicted"/>
<dbReference type="HOGENOM" id="CLU_1677349_0_0_1"/>
<gene>
    <name evidence="2" type="ORF">HCEG_00371</name>
</gene>
<accession>F0U907</accession>
<feature type="compositionally biased region" description="Basic and acidic residues" evidence="1">
    <location>
        <begin position="89"/>
        <end position="104"/>
    </location>
</feature>
<sequence>MDNIEAAAGRIHCEFQGGWENKCLHKDADGSNRSIEYGASTYKKNLNFLLHMMRKCQHEMNYIPRAPQRIGFKILGLSSQSQCFGPELSNEKDHDEKGRPEEEKGACKFMSGQWATNQCGLNAGERFGEVPEARATATATTGTGNHGTGAGPPRGDLGLRMLTCSLRISVSAIVSGIG</sequence>
<evidence type="ECO:0000313" key="2">
    <source>
        <dbReference type="EMBL" id="EGC41009.1"/>
    </source>
</evidence>
<evidence type="ECO:0000256" key="1">
    <source>
        <dbReference type="SAM" id="MobiDB-lite"/>
    </source>
</evidence>
<name>F0U907_AJEC8</name>